<name>A0A935C9D7_9BACT</name>
<evidence type="ECO:0000256" key="12">
    <source>
        <dbReference type="RuleBase" id="RU004516"/>
    </source>
</evidence>
<evidence type="ECO:0000256" key="10">
    <source>
        <dbReference type="ARBA" id="ARBA00049229"/>
    </source>
</evidence>
<dbReference type="InterPro" id="IPR043131">
    <property type="entry name" value="BCAT-like_N"/>
</dbReference>
<evidence type="ECO:0000313" key="13">
    <source>
        <dbReference type="EMBL" id="MBK6266111.1"/>
    </source>
</evidence>
<dbReference type="InterPro" id="IPR001544">
    <property type="entry name" value="Aminotrans_IV"/>
</dbReference>
<accession>A0A935C9D7</accession>
<proteinExistence type="inferred from homology"/>
<comment type="similarity">
    <text evidence="5 11">Belongs to the class-IV pyridoxal-phosphate-dependent aminotransferase family.</text>
</comment>
<dbReference type="PANTHER" id="PTHR42743:SF11">
    <property type="entry name" value="AMINODEOXYCHORISMATE LYASE"/>
    <property type="match status" value="1"/>
</dbReference>
<evidence type="ECO:0000256" key="7">
    <source>
        <dbReference type="ARBA" id="ARBA00022898"/>
    </source>
</evidence>
<dbReference type="Gene3D" id="3.20.10.10">
    <property type="entry name" value="D-amino Acid Aminotransferase, subunit A, domain 2"/>
    <property type="match status" value="1"/>
</dbReference>
<gene>
    <name evidence="13" type="ORF">JKA74_13790</name>
</gene>
<evidence type="ECO:0000256" key="5">
    <source>
        <dbReference type="ARBA" id="ARBA00009320"/>
    </source>
</evidence>
<dbReference type="GO" id="GO:0004084">
    <property type="term" value="F:branched-chain-amino-acid transaminase activity"/>
    <property type="evidence" value="ECO:0007669"/>
    <property type="project" value="UniProtKB-EC"/>
</dbReference>
<dbReference type="SUPFAM" id="SSF56752">
    <property type="entry name" value="D-aminoacid aminotransferase-like PLP-dependent enzymes"/>
    <property type="match status" value="1"/>
</dbReference>
<evidence type="ECO:0000256" key="8">
    <source>
        <dbReference type="ARBA" id="ARBA00048212"/>
    </source>
</evidence>
<keyword evidence="13" id="KW-0032">Aminotransferase</keyword>
<comment type="pathway">
    <text evidence="4">Amino-acid biosynthesis; L-leucine biosynthesis; L-leucine from 3-methyl-2-oxobutanoate: step 4/4.</text>
</comment>
<dbReference type="Gene3D" id="3.30.470.10">
    <property type="match status" value="1"/>
</dbReference>
<evidence type="ECO:0000256" key="2">
    <source>
        <dbReference type="ARBA" id="ARBA00004824"/>
    </source>
</evidence>
<evidence type="ECO:0000256" key="11">
    <source>
        <dbReference type="RuleBase" id="RU004106"/>
    </source>
</evidence>
<comment type="caution">
    <text evidence="13">The sequence shown here is derived from an EMBL/GenBank/DDBJ whole genome shotgun (WGS) entry which is preliminary data.</text>
</comment>
<dbReference type="InterPro" id="IPR043132">
    <property type="entry name" value="BCAT-like_C"/>
</dbReference>
<sequence length="286" mass="32511">MEVRSFKSEYTMINYNGKFLNSNSNTVKFNNRALNYGDGIFETIIYHNEDMALLELHWERLLEGAEMLKINLPFDLDHLQKNILELLKTNDLLKKRARIKLIVWRAPGGLYTPESSDSHFLITASTSARKPFKQFKNVLTSQTVFLQASQFSHLKTISALPYVLAGLEKKERGAEELILTDKEGNIAEASASNIFIYSAQKETFYTPPLSCGGINGVSRRFILKEMEQNGIAYQEVKMKVSDLNEQTAVFTTNVSGINQILVLDGVELHMGEKAFYILNNLFPFNH</sequence>
<dbReference type="Proteomes" id="UP000611723">
    <property type="component" value="Unassembled WGS sequence"/>
</dbReference>
<comment type="catalytic activity">
    <reaction evidence="8">
        <text>L-valine + 2-oxoglutarate = 3-methyl-2-oxobutanoate + L-glutamate</text>
        <dbReference type="Rhea" id="RHEA:24813"/>
        <dbReference type="ChEBI" id="CHEBI:11851"/>
        <dbReference type="ChEBI" id="CHEBI:16810"/>
        <dbReference type="ChEBI" id="CHEBI:29985"/>
        <dbReference type="ChEBI" id="CHEBI:57762"/>
        <dbReference type="EC" id="2.6.1.42"/>
    </reaction>
</comment>
<dbReference type="InterPro" id="IPR018300">
    <property type="entry name" value="Aminotrans_IV_CS"/>
</dbReference>
<comment type="pathway">
    <text evidence="3">Amino-acid biosynthesis; L-valine biosynthesis; L-valine from pyruvate: step 4/4.</text>
</comment>
<dbReference type="InterPro" id="IPR036038">
    <property type="entry name" value="Aminotransferase-like"/>
</dbReference>
<organism evidence="13 14">
    <name type="scientific">Marivirga aurantiaca</name>
    <dbReference type="NCBI Taxonomy" id="2802615"/>
    <lineage>
        <taxon>Bacteria</taxon>
        <taxon>Pseudomonadati</taxon>
        <taxon>Bacteroidota</taxon>
        <taxon>Cytophagia</taxon>
        <taxon>Cytophagales</taxon>
        <taxon>Marivirgaceae</taxon>
        <taxon>Marivirga</taxon>
    </lineage>
</organism>
<dbReference type="Pfam" id="PF01063">
    <property type="entry name" value="Aminotran_4"/>
    <property type="match status" value="1"/>
</dbReference>
<keyword evidence="14" id="KW-1185">Reference proteome</keyword>
<reference evidence="13" key="1">
    <citation type="submission" date="2021-01" db="EMBL/GenBank/DDBJ databases">
        <title>Marivirga aurantiaca sp. nov., isolated from intertidal surface sediments.</title>
        <authorList>
            <person name="Zhang M."/>
        </authorList>
    </citation>
    <scope>NUCLEOTIDE SEQUENCE</scope>
    <source>
        <strain evidence="13">S37H4</strain>
    </source>
</reference>
<dbReference type="EC" id="2.6.1.42" evidence="6"/>
<keyword evidence="7 12" id="KW-0663">Pyridoxal phosphate</keyword>
<evidence type="ECO:0000313" key="14">
    <source>
        <dbReference type="Proteomes" id="UP000611723"/>
    </source>
</evidence>
<comment type="catalytic activity">
    <reaction evidence="9">
        <text>L-isoleucine + 2-oxoglutarate = (S)-3-methyl-2-oxopentanoate + L-glutamate</text>
        <dbReference type="Rhea" id="RHEA:24801"/>
        <dbReference type="ChEBI" id="CHEBI:16810"/>
        <dbReference type="ChEBI" id="CHEBI:29985"/>
        <dbReference type="ChEBI" id="CHEBI:35146"/>
        <dbReference type="ChEBI" id="CHEBI:58045"/>
        <dbReference type="EC" id="2.6.1.42"/>
    </reaction>
</comment>
<dbReference type="PROSITE" id="PS00770">
    <property type="entry name" value="AA_TRANSFER_CLASS_4"/>
    <property type="match status" value="1"/>
</dbReference>
<dbReference type="CDD" id="cd00449">
    <property type="entry name" value="PLPDE_IV"/>
    <property type="match status" value="1"/>
</dbReference>
<dbReference type="AlphaFoldDB" id="A0A935C9D7"/>
<dbReference type="PANTHER" id="PTHR42743">
    <property type="entry name" value="AMINO-ACID AMINOTRANSFERASE"/>
    <property type="match status" value="1"/>
</dbReference>
<evidence type="ECO:0000256" key="3">
    <source>
        <dbReference type="ARBA" id="ARBA00004931"/>
    </source>
</evidence>
<dbReference type="EMBL" id="JAEQBW010000006">
    <property type="protein sequence ID" value="MBK6266111.1"/>
    <property type="molecule type" value="Genomic_DNA"/>
</dbReference>
<comment type="catalytic activity">
    <reaction evidence="10">
        <text>L-leucine + 2-oxoglutarate = 4-methyl-2-oxopentanoate + L-glutamate</text>
        <dbReference type="Rhea" id="RHEA:18321"/>
        <dbReference type="ChEBI" id="CHEBI:16810"/>
        <dbReference type="ChEBI" id="CHEBI:17865"/>
        <dbReference type="ChEBI" id="CHEBI:29985"/>
        <dbReference type="ChEBI" id="CHEBI:57427"/>
        <dbReference type="EC" id="2.6.1.42"/>
    </reaction>
</comment>
<evidence type="ECO:0000256" key="4">
    <source>
        <dbReference type="ARBA" id="ARBA00005072"/>
    </source>
</evidence>
<evidence type="ECO:0000256" key="9">
    <source>
        <dbReference type="ARBA" id="ARBA00048798"/>
    </source>
</evidence>
<comment type="cofactor">
    <cofactor evidence="1 12">
        <name>pyridoxal 5'-phosphate</name>
        <dbReference type="ChEBI" id="CHEBI:597326"/>
    </cofactor>
</comment>
<dbReference type="GO" id="GO:0046394">
    <property type="term" value="P:carboxylic acid biosynthetic process"/>
    <property type="evidence" value="ECO:0007669"/>
    <property type="project" value="UniProtKB-ARBA"/>
</dbReference>
<evidence type="ECO:0000256" key="1">
    <source>
        <dbReference type="ARBA" id="ARBA00001933"/>
    </source>
</evidence>
<dbReference type="InterPro" id="IPR050571">
    <property type="entry name" value="Class-IV_PLP-Dep_Aminotrnsfr"/>
</dbReference>
<keyword evidence="13" id="KW-0808">Transferase</keyword>
<protein>
    <recommendedName>
        <fullName evidence="6">branched-chain-amino-acid transaminase</fullName>
        <ecNumber evidence="6">2.6.1.42</ecNumber>
    </recommendedName>
</protein>
<comment type="pathway">
    <text evidence="2">Amino-acid biosynthesis; L-isoleucine biosynthesis; L-isoleucine from 2-oxobutanoate: step 4/4.</text>
</comment>
<evidence type="ECO:0000256" key="6">
    <source>
        <dbReference type="ARBA" id="ARBA00013053"/>
    </source>
</evidence>